<gene>
    <name evidence="2" type="ORF">P167DRAFT_84423</name>
</gene>
<dbReference type="EMBL" id="ML119120">
    <property type="protein sequence ID" value="RPB13870.1"/>
    <property type="molecule type" value="Genomic_DNA"/>
</dbReference>
<dbReference type="Proteomes" id="UP000277580">
    <property type="component" value="Unassembled WGS sequence"/>
</dbReference>
<dbReference type="InParanoid" id="A0A3N4KTM5"/>
<keyword evidence="3" id="KW-1185">Reference proteome</keyword>
<keyword evidence="1" id="KW-1133">Transmembrane helix</keyword>
<accession>A0A3N4KTM5</accession>
<evidence type="ECO:0000256" key="1">
    <source>
        <dbReference type="SAM" id="Phobius"/>
    </source>
</evidence>
<sequence>MSLSQYTEGYGGPGAVSVLSLISFISRYFLAVYVFINRLHFTFMMLAFVFVGTGFVAPQISGLTTMVGNIRSVQSALGLTVLLFGMSPIWQVQVAARVFRKDEDQQLTTESLLLALGVKRV</sequence>
<keyword evidence="1" id="KW-0472">Membrane</keyword>
<feature type="transmembrane region" description="Helical" evidence="1">
    <location>
        <begin position="73"/>
        <end position="92"/>
    </location>
</feature>
<organism evidence="2 3">
    <name type="scientific">Morchella conica CCBAS932</name>
    <dbReference type="NCBI Taxonomy" id="1392247"/>
    <lineage>
        <taxon>Eukaryota</taxon>
        <taxon>Fungi</taxon>
        <taxon>Dikarya</taxon>
        <taxon>Ascomycota</taxon>
        <taxon>Pezizomycotina</taxon>
        <taxon>Pezizomycetes</taxon>
        <taxon>Pezizales</taxon>
        <taxon>Morchellaceae</taxon>
        <taxon>Morchella</taxon>
    </lineage>
</organism>
<evidence type="ECO:0000313" key="2">
    <source>
        <dbReference type="EMBL" id="RPB13870.1"/>
    </source>
</evidence>
<dbReference type="OrthoDB" id="10431159at2759"/>
<dbReference type="STRING" id="1392247.A0A3N4KTM5"/>
<name>A0A3N4KTM5_9PEZI</name>
<keyword evidence="1" id="KW-0812">Transmembrane</keyword>
<dbReference type="AlphaFoldDB" id="A0A3N4KTM5"/>
<reference evidence="2 3" key="1">
    <citation type="journal article" date="2018" name="Nat. Ecol. Evol.">
        <title>Pezizomycetes genomes reveal the molecular basis of ectomycorrhizal truffle lifestyle.</title>
        <authorList>
            <person name="Murat C."/>
            <person name="Payen T."/>
            <person name="Noel B."/>
            <person name="Kuo A."/>
            <person name="Morin E."/>
            <person name="Chen J."/>
            <person name="Kohler A."/>
            <person name="Krizsan K."/>
            <person name="Balestrini R."/>
            <person name="Da Silva C."/>
            <person name="Montanini B."/>
            <person name="Hainaut M."/>
            <person name="Levati E."/>
            <person name="Barry K.W."/>
            <person name="Belfiori B."/>
            <person name="Cichocki N."/>
            <person name="Clum A."/>
            <person name="Dockter R.B."/>
            <person name="Fauchery L."/>
            <person name="Guy J."/>
            <person name="Iotti M."/>
            <person name="Le Tacon F."/>
            <person name="Lindquist E.A."/>
            <person name="Lipzen A."/>
            <person name="Malagnac F."/>
            <person name="Mello A."/>
            <person name="Molinier V."/>
            <person name="Miyauchi S."/>
            <person name="Poulain J."/>
            <person name="Riccioni C."/>
            <person name="Rubini A."/>
            <person name="Sitrit Y."/>
            <person name="Splivallo R."/>
            <person name="Traeger S."/>
            <person name="Wang M."/>
            <person name="Zifcakova L."/>
            <person name="Wipf D."/>
            <person name="Zambonelli A."/>
            <person name="Paolocci F."/>
            <person name="Nowrousian M."/>
            <person name="Ottonello S."/>
            <person name="Baldrian P."/>
            <person name="Spatafora J.W."/>
            <person name="Henrissat B."/>
            <person name="Nagy L.G."/>
            <person name="Aury J.M."/>
            <person name="Wincker P."/>
            <person name="Grigoriev I.V."/>
            <person name="Bonfante P."/>
            <person name="Martin F.M."/>
        </authorList>
    </citation>
    <scope>NUCLEOTIDE SEQUENCE [LARGE SCALE GENOMIC DNA]</scope>
    <source>
        <strain evidence="2 3">CCBAS932</strain>
    </source>
</reference>
<proteinExistence type="predicted"/>
<evidence type="ECO:0000313" key="3">
    <source>
        <dbReference type="Proteomes" id="UP000277580"/>
    </source>
</evidence>
<feature type="transmembrane region" description="Helical" evidence="1">
    <location>
        <begin position="15"/>
        <end position="36"/>
    </location>
</feature>
<feature type="transmembrane region" description="Helical" evidence="1">
    <location>
        <begin position="43"/>
        <end position="61"/>
    </location>
</feature>
<protein>
    <submittedName>
        <fullName evidence="2">Uncharacterized protein</fullName>
    </submittedName>
</protein>